<sequence>MLDNSEAIIRESLENYLNYQHSECVLKSEMSKPHLRQKYCECLQLESFVEFVLTCLELVNTTVLMKQNYQLSHKLHLQYWKIFNELPQPKDEMVSFILIAVWFLIHSTIFKQQTQEERNKIDQRFLFNSYHVLLYYINGFYVSDEFVQQQVEMYLNNRYLDYRLNSFQKKNLKKQQMQQTQTNLFPNVSIPELTQIQGATQFQKELRFRKKQKKQQSDPLVLEQNQQQQQQQYMNRSDRSGRFPNSIKFNLNQLSPSINSLLNLSNKATPRAKLITHQIISHNFNQVKVSNVLKSLDEPRTTLTQMKESRDNTKGQRLLDKYRVTQPPLEYFKKHPKVDHLFKDMLEMKLVLQSSHQHIYTSPRLIKEDSTALREKLAQYLEERTLKSNLTPQDDLIQQSSQLGSNMMITYQHVRTPSDGTRIQDTHSVLPTGQISSFLQTQLSQSPQPRITNKFAYEDKRKLYTDRFNKTTNGQTTDDKIQNLQHNLLVKQHMIQQHLKKQH</sequence>
<dbReference type="Proteomes" id="UP000692954">
    <property type="component" value="Unassembled WGS sequence"/>
</dbReference>
<gene>
    <name evidence="2" type="ORF">PSON_ATCC_30995.1.T1590060</name>
</gene>
<accession>A0A8S1RB40</accession>
<organism evidence="2 3">
    <name type="scientific">Paramecium sonneborni</name>
    <dbReference type="NCBI Taxonomy" id="65129"/>
    <lineage>
        <taxon>Eukaryota</taxon>
        <taxon>Sar</taxon>
        <taxon>Alveolata</taxon>
        <taxon>Ciliophora</taxon>
        <taxon>Intramacronucleata</taxon>
        <taxon>Oligohymenophorea</taxon>
        <taxon>Peniculida</taxon>
        <taxon>Parameciidae</taxon>
        <taxon>Paramecium</taxon>
    </lineage>
</organism>
<proteinExistence type="predicted"/>
<dbReference type="EMBL" id="CAJJDN010000159">
    <property type="protein sequence ID" value="CAD8125461.1"/>
    <property type="molecule type" value="Genomic_DNA"/>
</dbReference>
<keyword evidence="3" id="KW-1185">Reference proteome</keyword>
<evidence type="ECO:0000256" key="1">
    <source>
        <dbReference type="SAM" id="MobiDB-lite"/>
    </source>
</evidence>
<evidence type="ECO:0000313" key="2">
    <source>
        <dbReference type="EMBL" id="CAD8125461.1"/>
    </source>
</evidence>
<dbReference type="AlphaFoldDB" id="A0A8S1RB40"/>
<protein>
    <submittedName>
        <fullName evidence="2">Uncharacterized protein</fullName>
    </submittedName>
</protein>
<dbReference type="OrthoDB" id="292244at2759"/>
<evidence type="ECO:0000313" key="3">
    <source>
        <dbReference type="Proteomes" id="UP000692954"/>
    </source>
</evidence>
<comment type="caution">
    <text evidence="2">The sequence shown here is derived from an EMBL/GenBank/DDBJ whole genome shotgun (WGS) entry which is preliminary data.</text>
</comment>
<reference evidence="2" key="1">
    <citation type="submission" date="2021-01" db="EMBL/GenBank/DDBJ databases">
        <authorList>
            <consortium name="Genoscope - CEA"/>
            <person name="William W."/>
        </authorList>
    </citation>
    <scope>NUCLEOTIDE SEQUENCE</scope>
</reference>
<name>A0A8S1RB40_9CILI</name>
<feature type="region of interest" description="Disordered" evidence="1">
    <location>
        <begin position="213"/>
        <end position="242"/>
    </location>
</feature>